<dbReference type="OrthoDB" id="875142at2"/>
<protein>
    <recommendedName>
        <fullName evidence="3">Outer membrane protein beta-barrel domain-containing protein</fullName>
    </recommendedName>
</protein>
<dbReference type="PROSITE" id="PS51257">
    <property type="entry name" value="PROKAR_LIPOPROTEIN"/>
    <property type="match status" value="1"/>
</dbReference>
<sequence>MIMALFRPGATALTALLLGGLSSCSVYVPLQPSAPLLRDKGQSEVAASFYLSGRLEGSVAYSPAKHVLVRAAGGLSPNNEDSVSFHIRQFEVGTGTYWSLSDQWLVGALGGYGRGQSQRRFTINEFEYSGPDPSIRFNYASRFHKLYGEAFVAYEGDWATIGAAYRLSQVRFASLTNNGLPVDLRRMTRSEPMVFMRFGNRTGFLPWGQFQVALSTSWSPDYEKSVPIEQHRAYIKESRVFTSVGFVIYPHRFRRDADY</sequence>
<keyword evidence="2" id="KW-1185">Reference proteome</keyword>
<dbReference type="EMBL" id="FWWW01000049">
    <property type="protein sequence ID" value="SMB88257.1"/>
    <property type="molecule type" value="Genomic_DNA"/>
</dbReference>
<dbReference type="Proteomes" id="UP000192266">
    <property type="component" value="Unassembled WGS sequence"/>
</dbReference>
<evidence type="ECO:0000313" key="2">
    <source>
        <dbReference type="Proteomes" id="UP000192266"/>
    </source>
</evidence>
<organism evidence="1 2">
    <name type="scientific">Hymenobacter roseosalivarius DSM 11622</name>
    <dbReference type="NCBI Taxonomy" id="645990"/>
    <lineage>
        <taxon>Bacteria</taxon>
        <taxon>Pseudomonadati</taxon>
        <taxon>Bacteroidota</taxon>
        <taxon>Cytophagia</taxon>
        <taxon>Cytophagales</taxon>
        <taxon>Hymenobacteraceae</taxon>
        <taxon>Hymenobacter</taxon>
    </lineage>
</organism>
<evidence type="ECO:0008006" key="3">
    <source>
        <dbReference type="Google" id="ProtNLM"/>
    </source>
</evidence>
<gene>
    <name evidence="1" type="ORF">SAMN00120144_1197</name>
</gene>
<reference evidence="1 2" key="1">
    <citation type="submission" date="2017-04" db="EMBL/GenBank/DDBJ databases">
        <authorList>
            <person name="Afonso C.L."/>
            <person name="Miller P.J."/>
            <person name="Scott M.A."/>
            <person name="Spackman E."/>
            <person name="Goraichik I."/>
            <person name="Dimitrov K.M."/>
            <person name="Suarez D.L."/>
            <person name="Swayne D.E."/>
        </authorList>
    </citation>
    <scope>NUCLEOTIDE SEQUENCE [LARGE SCALE GENOMIC DNA]</scope>
    <source>
        <strain evidence="1 2">DSM 11622</strain>
    </source>
</reference>
<dbReference type="AlphaFoldDB" id="A0A1W1V4G0"/>
<evidence type="ECO:0000313" key="1">
    <source>
        <dbReference type="EMBL" id="SMB88257.1"/>
    </source>
</evidence>
<accession>A0A1W1V4G0</accession>
<name>A0A1W1V4G0_9BACT</name>
<proteinExistence type="predicted"/>